<dbReference type="GO" id="GO:0031132">
    <property type="term" value="F:serine 3-dehydrogenase activity"/>
    <property type="evidence" value="ECO:0007669"/>
    <property type="project" value="UniProtKB-EC"/>
</dbReference>
<dbReference type="EMBL" id="CP012508">
    <property type="protein sequence ID" value="ALB23060.1"/>
    <property type="molecule type" value="Genomic_DNA"/>
</dbReference>
<comment type="similarity">
    <text evidence="1">Belongs to the short-chain dehydrogenases/reductases (SDR) family.</text>
</comment>
<dbReference type="GO" id="GO:0016020">
    <property type="term" value="C:membrane"/>
    <property type="evidence" value="ECO:0007669"/>
    <property type="project" value="TreeGrafter"/>
</dbReference>
<proteinExistence type="inferred from homology"/>
<dbReference type="PANTHER" id="PTHR44196">
    <property type="entry name" value="DEHYDROGENASE/REDUCTASE SDR FAMILY MEMBER 7B"/>
    <property type="match status" value="1"/>
</dbReference>
<organism evidence="3 4">
    <name type="scientific">Piscirickettsia salmonis</name>
    <dbReference type="NCBI Taxonomy" id="1238"/>
    <lineage>
        <taxon>Bacteria</taxon>
        <taxon>Pseudomonadati</taxon>
        <taxon>Pseudomonadota</taxon>
        <taxon>Gammaproteobacteria</taxon>
        <taxon>Thiotrichales</taxon>
        <taxon>Piscirickettsiaceae</taxon>
        <taxon>Piscirickettsia</taxon>
    </lineage>
</organism>
<protein>
    <submittedName>
        <fullName evidence="3">Short chain dehydrogenase family protein</fullName>
        <ecNumber evidence="3">1.1.1.276</ecNumber>
    </submittedName>
</protein>
<dbReference type="Proteomes" id="UP000029558">
    <property type="component" value="Chromosome"/>
</dbReference>
<dbReference type="Gene3D" id="3.40.50.720">
    <property type="entry name" value="NAD(P)-binding Rossmann-like Domain"/>
    <property type="match status" value="1"/>
</dbReference>
<keyword evidence="2 3" id="KW-0560">Oxidoreductase</keyword>
<evidence type="ECO:0000256" key="2">
    <source>
        <dbReference type="ARBA" id="ARBA00023002"/>
    </source>
</evidence>
<dbReference type="RefSeq" id="WP_017376686.1">
    <property type="nucleotide sequence ID" value="NZ_CP012508.1"/>
</dbReference>
<sequence>MPQSKLTNKIVLITGASSGIGQACAEQFATQGAKLILTARRFDRLNDLATTLHNKYGTKTPSVI</sequence>
<dbReference type="Pfam" id="PF00106">
    <property type="entry name" value="adh_short"/>
    <property type="match status" value="1"/>
</dbReference>
<gene>
    <name evidence="3" type="ORF">KU39_1880</name>
</gene>
<dbReference type="PANTHER" id="PTHR44196:SF1">
    <property type="entry name" value="DEHYDROGENASE_REDUCTASE SDR FAMILY MEMBER 7B"/>
    <property type="match status" value="1"/>
</dbReference>
<evidence type="ECO:0000313" key="3">
    <source>
        <dbReference type="EMBL" id="ALB23060.1"/>
    </source>
</evidence>
<evidence type="ECO:0000313" key="4">
    <source>
        <dbReference type="Proteomes" id="UP000029558"/>
    </source>
</evidence>
<accession>A0A1L6TCG8</accession>
<evidence type="ECO:0000256" key="1">
    <source>
        <dbReference type="ARBA" id="ARBA00006484"/>
    </source>
</evidence>
<dbReference type="PROSITE" id="PS51257">
    <property type="entry name" value="PROKAR_LIPOPROTEIN"/>
    <property type="match status" value="1"/>
</dbReference>
<dbReference type="EC" id="1.1.1.276" evidence="3"/>
<reference evidence="3 4" key="1">
    <citation type="journal article" date="2014" name="Genome Announc.">
        <title>Comparative Genome Analysis of Two Isolates of the Fish Pathogen Piscirickettsia salmonis from Different Hosts Reveals Major Differences in Virulence-Associated Secretion Systems.</title>
        <authorList>
            <person name="Bohle H."/>
            <person name="Henriquez P."/>
            <person name="Grothusen H."/>
            <person name="Navas E."/>
            <person name="Sandoval A."/>
            <person name="Bustamante F."/>
            <person name="Bustos P."/>
            <person name="Mancilla M."/>
        </authorList>
    </citation>
    <scope>NUCLEOTIDE SEQUENCE [LARGE SCALE GENOMIC DNA]</scope>
    <source>
        <strain evidence="4">B1-32597</strain>
    </source>
</reference>
<dbReference type="InterPro" id="IPR002347">
    <property type="entry name" value="SDR_fam"/>
</dbReference>
<name>A0A1L6TCG8_PISSA</name>
<dbReference type="InterPro" id="IPR036291">
    <property type="entry name" value="NAD(P)-bd_dom_sf"/>
</dbReference>
<dbReference type="AlphaFoldDB" id="A0A1L6TCG8"/>
<dbReference type="SUPFAM" id="SSF51735">
    <property type="entry name" value="NAD(P)-binding Rossmann-fold domains"/>
    <property type="match status" value="1"/>
</dbReference>